<dbReference type="Pfam" id="PF13609">
    <property type="entry name" value="Porin_4"/>
    <property type="match status" value="1"/>
</dbReference>
<organism evidence="6 7">
    <name type="scientific">Colwellia psychrerythraea</name>
    <name type="common">Vibrio psychroerythus</name>
    <dbReference type="NCBI Taxonomy" id="28229"/>
    <lineage>
        <taxon>Bacteria</taxon>
        <taxon>Pseudomonadati</taxon>
        <taxon>Pseudomonadota</taxon>
        <taxon>Gammaproteobacteria</taxon>
        <taxon>Alteromonadales</taxon>
        <taxon>Colwelliaceae</taxon>
        <taxon>Colwellia</taxon>
    </lineage>
</organism>
<evidence type="ECO:0000259" key="5">
    <source>
        <dbReference type="Pfam" id="PF13609"/>
    </source>
</evidence>
<feature type="domain" description="Porin" evidence="5">
    <location>
        <begin position="16"/>
        <end position="328"/>
    </location>
</feature>
<dbReference type="InterPro" id="IPR023614">
    <property type="entry name" value="Porin_dom_sf"/>
</dbReference>
<dbReference type="OrthoDB" id="8957883at2"/>
<name>A0A099KWD6_COLPS</name>
<evidence type="ECO:0000313" key="7">
    <source>
        <dbReference type="Proteomes" id="UP000029843"/>
    </source>
</evidence>
<reference evidence="6 7" key="1">
    <citation type="submission" date="2014-08" db="EMBL/GenBank/DDBJ databases">
        <title>Genomic and Phenotypic Diversity of Colwellia psychrerythraea strains from Disparate Marine Basins.</title>
        <authorList>
            <person name="Techtmann S.M."/>
            <person name="Stelling S.C."/>
            <person name="Utturkar S.M."/>
            <person name="Alshibli N."/>
            <person name="Harris A."/>
            <person name="Brown S.D."/>
            <person name="Hazen T.C."/>
        </authorList>
    </citation>
    <scope>NUCLEOTIDE SEQUENCE [LARGE SCALE GENOMIC DNA]</scope>
    <source>
        <strain evidence="6 7">ND2E</strain>
    </source>
</reference>
<evidence type="ECO:0000256" key="2">
    <source>
        <dbReference type="ARBA" id="ARBA00022729"/>
    </source>
</evidence>
<dbReference type="InterPro" id="IPR033900">
    <property type="entry name" value="Gram_neg_porin_domain"/>
</dbReference>
<evidence type="ECO:0000256" key="4">
    <source>
        <dbReference type="SAM" id="SignalP"/>
    </source>
</evidence>
<dbReference type="SUPFAM" id="SSF56935">
    <property type="entry name" value="Porins"/>
    <property type="match status" value="1"/>
</dbReference>
<comment type="caution">
    <text evidence="6">The sequence shown here is derived from an EMBL/GenBank/DDBJ whole genome shotgun (WGS) entry which is preliminary data.</text>
</comment>
<gene>
    <name evidence="6" type="ORF">ND2E_2075</name>
</gene>
<dbReference type="AlphaFoldDB" id="A0A099KWD6"/>
<dbReference type="Gene3D" id="2.40.160.10">
    <property type="entry name" value="Porin"/>
    <property type="match status" value="1"/>
</dbReference>
<evidence type="ECO:0000256" key="1">
    <source>
        <dbReference type="ARBA" id="ARBA00004571"/>
    </source>
</evidence>
<sequence precursor="true">MSNKTTTNLFKKVCTATLLIGATSAAYADEGDLKTSFYGSLRLGADYVDAGTDDDAANGRDFLSRMGAKASVDLGNGLTGLGLVEYGMRGDDGVNFSQNNKPGLRQIVVGVKGDFGKVTYGSQTLIWHKFVRSAYFSDGLDSLRQGAIRDDDMLQWEKKAGNWKFGAALQTEKQDGDSFDQYQAGIEYKAGPVKLQAALAADKRGENTGNLYGVRGWYNVSDSITLSAFYHLAEEDFDLYGGNSSGNVRLKSTLSGNDVGGVTSCKNEERSTAGLYGKWKADKNQVHLRYALNSCDVKGDVASIKVEYIRYLSKKFRLWASVEQLDSDTTRLPSTGEDMSEIQLGVRFDF</sequence>
<evidence type="ECO:0000313" key="6">
    <source>
        <dbReference type="EMBL" id="KGJ94142.1"/>
    </source>
</evidence>
<feature type="chain" id="PRO_5001957398" description="Porin domain-containing protein" evidence="4">
    <location>
        <begin position="29"/>
        <end position="350"/>
    </location>
</feature>
<protein>
    <recommendedName>
        <fullName evidence="5">Porin domain-containing protein</fullName>
    </recommendedName>
</protein>
<comment type="subcellular location">
    <subcellularLocation>
        <location evidence="1">Cell outer membrane</location>
        <topology evidence="1">Multi-pass membrane protein</topology>
    </subcellularLocation>
</comment>
<feature type="signal peptide" evidence="4">
    <location>
        <begin position="1"/>
        <end position="28"/>
    </location>
</feature>
<evidence type="ECO:0000256" key="3">
    <source>
        <dbReference type="ARBA" id="ARBA00023136"/>
    </source>
</evidence>
<dbReference type="GO" id="GO:0009279">
    <property type="term" value="C:cell outer membrane"/>
    <property type="evidence" value="ECO:0007669"/>
    <property type="project" value="UniProtKB-SubCell"/>
</dbReference>
<dbReference type="PATRIC" id="fig|28229.4.peg.1099"/>
<dbReference type="PANTHER" id="PTHR34501">
    <property type="entry name" value="PROTEIN YDDL-RELATED"/>
    <property type="match status" value="1"/>
</dbReference>
<dbReference type="GO" id="GO:0015288">
    <property type="term" value="F:porin activity"/>
    <property type="evidence" value="ECO:0007669"/>
    <property type="project" value="InterPro"/>
</dbReference>
<dbReference type="InterPro" id="IPR050298">
    <property type="entry name" value="Gram-neg_bact_OMP"/>
</dbReference>
<proteinExistence type="predicted"/>
<dbReference type="EMBL" id="JQED01000007">
    <property type="protein sequence ID" value="KGJ94142.1"/>
    <property type="molecule type" value="Genomic_DNA"/>
</dbReference>
<keyword evidence="2 4" id="KW-0732">Signal</keyword>
<dbReference type="Proteomes" id="UP000029843">
    <property type="component" value="Unassembled WGS sequence"/>
</dbReference>
<dbReference type="RefSeq" id="WP_033092857.1">
    <property type="nucleotide sequence ID" value="NZ_JQED01000007.1"/>
</dbReference>
<accession>A0A099KWD6</accession>
<dbReference type="PANTHER" id="PTHR34501:SF2">
    <property type="entry name" value="OUTER MEMBRANE PORIN F-RELATED"/>
    <property type="match status" value="1"/>
</dbReference>
<keyword evidence="3" id="KW-0472">Membrane</keyword>